<dbReference type="GO" id="GO:0005743">
    <property type="term" value="C:mitochondrial inner membrane"/>
    <property type="evidence" value="ECO:0007669"/>
    <property type="project" value="TreeGrafter"/>
</dbReference>
<evidence type="ECO:0000313" key="14">
    <source>
        <dbReference type="Proteomes" id="UP001392437"/>
    </source>
</evidence>
<feature type="region of interest" description="Disordered" evidence="11">
    <location>
        <begin position="1"/>
        <end position="27"/>
    </location>
</feature>
<keyword evidence="5" id="KW-0808">Transferase</keyword>
<comment type="subcellular location">
    <subcellularLocation>
        <location evidence="2">Membrane</location>
        <topology evidence="2">Multi-pass membrane protein</topology>
    </subcellularLocation>
</comment>
<feature type="transmembrane region" description="Helical" evidence="12">
    <location>
        <begin position="153"/>
        <end position="170"/>
    </location>
</feature>
<evidence type="ECO:0000256" key="8">
    <source>
        <dbReference type="ARBA" id="ARBA00023136"/>
    </source>
</evidence>
<feature type="transmembrane region" description="Helical" evidence="12">
    <location>
        <begin position="269"/>
        <end position="291"/>
    </location>
</feature>
<dbReference type="FunFam" id="1.10.357.140:FF:000008">
    <property type="entry name" value="4-hydroxybenzoate octaprenyltransferase"/>
    <property type="match status" value="1"/>
</dbReference>
<comment type="similarity">
    <text evidence="4">Belongs to the UbiA prenyltransferase family.</text>
</comment>
<sequence length="350" mass="37040">MSTEKRNGNAPATAPWPQSDNDDGKTYGGMHTGTWVDALPAAWVPYIQLCRLSPPAPVFLIFLPHLYGAVHGAVARRATGMELLGVTAWLLLGSLFFSNAAHCWNDLVDAPVDRLVPRTRKRPIARGAITRRAALIFMASQAAAAALCLAPLPAVAAAYAAPTVVGTAYYPFAKRQTPFPQLVLGFCLAWGIAVGSSAMGVDPLPLRLVPAALQQQGHLGTSSSVGGLCLIVACACWTVIYDTVYACLDVEEDKRLGLGSTAVLFGRHVKLVLALLLAVMLACLGGFGHLFAAGAPYYAVALGGSALSLGAMLVFVDLASGPSIWWWFTYGFWFTGGSMAVGLFYIYATM</sequence>
<comment type="cofactor">
    <cofactor evidence="1">
        <name>Mg(2+)</name>
        <dbReference type="ChEBI" id="CHEBI:18420"/>
    </cofactor>
</comment>
<accession>A0AAW0QLI1</accession>
<protein>
    <recommendedName>
        <fullName evidence="10">Diterpenoid pyrone biosynthesis cluster protein C</fullName>
    </recommendedName>
</protein>
<comment type="caution">
    <text evidence="13">The sequence shown here is derived from an EMBL/GenBank/DDBJ whole genome shotgun (WGS) entry which is preliminary data.</text>
</comment>
<evidence type="ECO:0000256" key="5">
    <source>
        <dbReference type="ARBA" id="ARBA00022679"/>
    </source>
</evidence>
<feature type="transmembrane region" description="Helical" evidence="12">
    <location>
        <begin position="297"/>
        <end position="318"/>
    </location>
</feature>
<dbReference type="GO" id="GO:0006744">
    <property type="term" value="P:ubiquinone biosynthetic process"/>
    <property type="evidence" value="ECO:0007669"/>
    <property type="project" value="TreeGrafter"/>
</dbReference>
<dbReference type="AlphaFoldDB" id="A0AAW0QLI1"/>
<evidence type="ECO:0000313" key="13">
    <source>
        <dbReference type="EMBL" id="KAK8100144.1"/>
    </source>
</evidence>
<keyword evidence="14" id="KW-1185">Reference proteome</keyword>
<name>A0AAW0QLI1_9PEZI</name>
<dbReference type="Pfam" id="PF01040">
    <property type="entry name" value="UbiA"/>
    <property type="match status" value="1"/>
</dbReference>
<evidence type="ECO:0000256" key="1">
    <source>
        <dbReference type="ARBA" id="ARBA00001946"/>
    </source>
</evidence>
<dbReference type="PANTHER" id="PTHR11048:SF28">
    <property type="entry name" value="4-HYDROXYBENZOATE POLYPRENYLTRANSFERASE, MITOCHONDRIAL"/>
    <property type="match status" value="1"/>
</dbReference>
<feature type="transmembrane region" description="Helical" evidence="12">
    <location>
        <begin position="182"/>
        <end position="201"/>
    </location>
</feature>
<keyword evidence="6 12" id="KW-0812">Transmembrane</keyword>
<dbReference type="InterPro" id="IPR044878">
    <property type="entry name" value="UbiA_sf"/>
</dbReference>
<keyword evidence="7 12" id="KW-1133">Transmembrane helix</keyword>
<evidence type="ECO:0000256" key="7">
    <source>
        <dbReference type="ARBA" id="ARBA00022989"/>
    </source>
</evidence>
<proteinExistence type="inferred from homology"/>
<evidence type="ECO:0000256" key="10">
    <source>
        <dbReference type="ARBA" id="ARBA00075214"/>
    </source>
</evidence>
<dbReference type="CDD" id="cd13959">
    <property type="entry name" value="PT_UbiA_COQ2"/>
    <property type="match status" value="1"/>
</dbReference>
<evidence type="ECO:0000256" key="2">
    <source>
        <dbReference type="ARBA" id="ARBA00004141"/>
    </source>
</evidence>
<keyword evidence="8 12" id="KW-0472">Membrane</keyword>
<evidence type="ECO:0000256" key="3">
    <source>
        <dbReference type="ARBA" id="ARBA00004721"/>
    </source>
</evidence>
<evidence type="ECO:0000256" key="12">
    <source>
        <dbReference type="SAM" id="Phobius"/>
    </source>
</evidence>
<reference evidence="13 14" key="1">
    <citation type="submission" date="2023-01" db="EMBL/GenBank/DDBJ databases">
        <title>Analysis of 21 Apiospora genomes using comparative genomics revels a genus with tremendous synthesis potential of carbohydrate active enzymes and secondary metabolites.</title>
        <authorList>
            <person name="Sorensen T."/>
        </authorList>
    </citation>
    <scope>NUCLEOTIDE SEQUENCE [LARGE SCALE GENOMIC DNA]</scope>
    <source>
        <strain evidence="13 14">CBS 117206</strain>
    </source>
</reference>
<keyword evidence="9" id="KW-0325">Glycoprotein</keyword>
<dbReference type="Proteomes" id="UP001392437">
    <property type="component" value="Unassembled WGS sequence"/>
</dbReference>
<dbReference type="GO" id="GO:0008412">
    <property type="term" value="F:4-hydroxybenzoate polyprenyltransferase activity"/>
    <property type="evidence" value="ECO:0007669"/>
    <property type="project" value="TreeGrafter"/>
</dbReference>
<feature type="transmembrane region" description="Helical" evidence="12">
    <location>
        <begin position="225"/>
        <end position="248"/>
    </location>
</feature>
<comment type="pathway">
    <text evidence="3">Secondary metabolite biosynthesis; terpenoid biosynthesis.</text>
</comment>
<dbReference type="PANTHER" id="PTHR11048">
    <property type="entry name" value="PRENYLTRANSFERASES"/>
    <property type="match status" value="1"/>
</dbReference>
<organism evidence="13 14">
    <name type="scientific">Apiospora kogelbergensis</name>
    <dbReference type="NCBI Taxonomy" id="1337665"/>
    <lineage>
        <taxon>Eukaryota</taxon>
        <taxon>Fungi</taxon>
        <taxon>Dikarya</taxon>
        <taxon>Ascomycota</taxon>
        <taxon>Pezizomycotina</taxon>
        <taxon>Sordariomycetes</taxon>
        <taxon>Xylariomycetidae</taxon>
        <taxon>Amphisphaeriales</taxon>
        <taxon>Apiosporaceae</taxon>
        <taxon>Apiospora</taxon>
    </lineage>
</organism>
<feature type="transmembrane region" description="Helical" evidence="12">
    <location>
        <begin position="129"/>
        <end position="147"/>
    </location>
</feature>
<feature type="transmembrane region" description="Helical" evidence="12">
    <location>
        <begin position="325"/>
        <end position="348"/>
    </location>
</feature>
<dbReference type="Gene3D" id="1.20.120.1780">
    <property type="entry name" value="UbiA prenyltransferase"/>
    <property type="match status" value="1"/>
</dbReference>
<dbReference type="FunFam" id="1.20.120.1780:FF:000001">
    <property type="entry name" value="4-hydroxybenzoate octaprenyltransferase"/>
    <property type="match status" value="1"/>
</dbReference>
<dbReference type="InterPro" id="IPR000537">
    <property type="entry name" value="UbiA_prenyltransferase"/>
</dbReference>
<gene>
    <name evidence="13" type="ORF">PG999_010518</name>
</gene>
<evidence type="ECO:0000256" key="6">
    <source>
        <dbReference type="ARBA" id="ARBA00022692"/>
    </source>
</evidence>
<dbReference type="EMBL" id="JAQQWP010000009">
    <property type="protein sequence ID" value="KAK8100144.1"/>
    <property type="molecule type" value="Genomic_DNA"/>
</dbReference>
<evidence type="ECO:0000256" key="4">
    <source>
        <dbReference type="ARBA" id="ARBA00005985"/>
    </source>
</evidence>
<evidence type="ECO:0000256" key="11">
    <source>
        <dbReference type="SAM" id="MobiDB-lite"/>
    </source>
</evidence>
<evidence type="ECO:0000256" key="9">
    <source>
        <dbReference type="ARBA" id="ARBA00023180"/>
    </source>
</evidence>
<dbReference type="Gene3D" id="1.10.357.140">
    <property type="entry name" value="UbiA prenyltransferase"/>
    <property type="match status" value="1"/>
</dbReference>
<dbReference type="InterPro" id="IPR039653">
    <property type="entry name" value="Prenyltransferase"/>
</dbReference>